<dbReference type="AlphaFoldDB" id="A0A511QXW0"/>
<reference evidence="1 2" key="1">
    <citation type="submission" date="2019-07" db="EMBL/GenBank/DDBJ databases">
        <title>Whole genome shotgun sequence of Meiothermus hypogaeus NBRC 106114.</title>
        <authorList>
            <person name="Hosoyama A."/>
            <person name="Uohara A."/>
            <person name="Ohji S."/>
            <person name="Ichikawa N."/>
        </authorList>
    </citation>
    <scope>NUCLEOTIDE SEQUENCE [LARGE SCALE GENOMIC DNA]</scope>
    <source>
        <strain evidence="1 2">NBRC 106114</strain>
    </source>
</reference>
<dbReference type="OrthoDB" id="9907870at2"/>
<name>A0A511QXW0_9DEIN</name>
<evidence type="ECO:0000313" key="1">
    <source>
        <dbReference type="EMBL" id="GEM82219.1"/>
    </source>
</evidence>
<protein>
    <submittedName>
        <fullName evidence="1">Uncharacterized protein</fullName>
    </submittedName>
</protein>
<dbReference type="EMBL" id="BJXL01000006">
    <property type="protein sequence ID" value="GEM82219.1"/>
    <property type="molecule type" value="Genomic_DNA"/>
</dbReference>
<gene>
    <name evidence="1" type="ORF">MHY01S_03850</name>
</gene>
<accession>A0A511QXW0</accession>
<sequence length="69" mass="7898">MRTLKNIEVLIGVLERLKGESPEFQEDALWKIGDFISEAVDEGTTLDEETLYEQLRAFHLDIAEMAAEE</sequence>
<organism evidence="1 2">
    <name type="scientific">Meiothermus hypogaeus NBRC 106114</name>
    <dbReference type="NCBI Taxonomy" id="1227553"/>
    <lineage>
        <taxon>Bacteria</taxon>
        <taxon>Thermotogati</taxon>
        <taxon>Deinococcota</taxon>
        <taxon>Deinococci</taxon>
        <taxon>Thermales</taxon>
        <taxon>Thermaceae</taxon>
        <taxon>Meiothermus</taxon>
    </lineage>
</organism>
<proteinExistence type="predicted"/>
<evidence type="ECO:0000313" key="2">
    <source>
        <dbReference type="Proteomes" id="UP000321197"/>
    </source>
</evidence>
<dbReference type="RefSeq" id="WP_147075233.1">
    <property type="nucleotide sequence ID" value="NZ_BJXL01000006.1"/>
</dbReference>
<dbReference type="Proteomes" id="UP000321197">
    <property type="component" value="Unassembled WGS sequence"/>
</dbReference>
<comment type="caution">
    <text evidence="1">The sequence shown here is derived from an EMBL/GenBank/DDBJ whole genome shotgun (WGS) entry which is preliminary data.</text>
</comment>